<sequence>MRVSVAYALPDDQWWLDVEVPQGATAFEAINKSGILDIHRDIKLDQQKIGIFGRPITQDTLLCEGDRVEIYRQTTWTPAPDDEDEDD</sequence>
<dbReference type="AlphaFoldDB" id="A0AA41W8I5"/>
<comment type="caution">
    <text evidence="3">The sequence shown here is derived from an EMBL/GenBank/DDBJ whole genome shotgun (WGS) entry which is preliminary data.</text>
</comment>
<dbReference type="Pfam" id="PF03658">
    <property type="entry name" value="Ub-RnfH"/>
    <property type="match status" value="1"/>
</dbReference>
<organism evidence="3 4">
    <name type="scientific">Echinimonas agarilytica</name>
    <dbReference type="NCBI Taxonomy" id="1215918"/>
    <lineage>
        <taxon>Bacteria</taxon>
        <taxon>Pseudomonadati</taxon>
        <taxon>Pseudomonadota</taxon>
        <taxon>Gammaproteobacteria</taxon>
        <taxon>Alteromonadales</taxon>
        <taxon>Echinimonadaceae</taxon>
        <taxon>Echinimonas</taxon>
    </lineage>
</organism>
<dbReference type="InterPro" id="IPR037021">
    <property type="entry name" value="RnfH_sf"/>
</dbReference>
<keyword evidence="4" id="KW-1185">Reference proteome</keyword>
<dbReference type="HAMAP" id="MF_00460">
    <property type="entry name" value="UPF0125_RnfH"/>
    <property type="match status" value="1"/>
</dbReference>
<dbReference type="PANTHER" id="PTHR37483:SF1">
    <property type="entry name" value="UPF0125 PROTEIN RATB"/>
    <property type="match status" value="1"/>
</dbReference>
<dbReference type="PANTHER" id="PTHR37483">
    <property type="entry name" value="UPF0125 PROTEIN RATB"/>
    <property type="match status" value="1"/>
</dbReference>
<evidence type="ECO:0000256" key="1">
    <source>
        <dbReference type="ARBA" id="ARBA00010645"/>
    </source>
</evidence>
<dbReference type="SUPFAM" id="SSF54285">
    <property type="entry name" value="MoaD/ThiS"/>
    <property type="match status" value="1"/>
</dbReference>
<dbReference type="InterPro" id="IPR005346">
    <property type="entry name" value="RnfH"/>
</dbReference>
<evidence type="ECO:0000313" key="4">
    <source>
        <dbReference type="Proteomes" id="UP001165393"/>
    </source>
</evidence>
<reference evidence="3 4" key="1">
    <citation type="journal article" date="2013" name="Antonie Van Leeuwenhoek">
        <title>Echinimonas agarilytica gen. nov., sp. nov., a new gammaproteobacterium isolated from the sea urchin Strongylocentrotus intermedius.</title>
        <authorList>
            <person name="Nedashkovskaya O.I."/>
            <person name="Stenkova A.M."/>
            <person name="Zhukova N.V."/>
            <person name="Van Trappen S."/>
            <person name="Lee J.S."/>
            <person name="Kim S.B."/>
        </authorList>
    </citation>
    <scope>NUCLEOTIDE SEQUENCE [LARGE SCALE GENOMIC DNA]</scope>
    <source>
        <strain evidence="3 4">KMM 6351</strain>
    </source>
</reference>
<evidence type="ECO:0000256" key="2">
    <source>
        <dbReference type="HAMAP-Rule" id="MF_00460"/>
    </source>
</evidence>
<dbReference type="Gene3D" id="3.10.20.280">
    <property type="entry name" value="RnfH-like"/>
    <property type="match status" value="1"/>
</dbReference>
<dbReference type="Proteomes" id="UP001165393">
    <property type="component" value="Unassembled WGS sequence"/>
</dbReference>
<accession>A0AA41W8I5</accession>
<dbReference type="InterPro" id="IPR016155">
    <property type="entry name" value="Mopterin_synth/thiamin_S_b"/>
</dbReference>
<protein>
    <recommendedName>
        <fullName evidence="2">UPF0125 protein NAF29_12320</fullName>
    </recommendedName>
</protein>
<name>A0AA41W8I5_9GAMM</name>
<proteinExistence type="inferred from homology"/>
<comment type="similarity">
    <text evidence="1 2">Belongs to the UPF0125 (RnfH) family.</text>
</comment>
<dbReference type="EMBL" id="JAMQGP010000006">
    <property type="protein sequence ID" value="MCM2680448.1"/>
    <property type="molecule type" value="Genomic_DNA"/>
</dbReference>
<gene>
    <name evidence="3" type="ORF">NAF29_12320</name>
</gene>
<dbReference type="RefSeq" id="WP_251261886.1">
    <property type="nucleotide sequence ID" value="NZ_JAMQGP010000006.1"/>
</dbReference>
<evidence type="ECO:0000313" key="3">
    <source>
        <dbReference type="EMBL" id="MCM2680448.1"/>
    </source>
</evidence>